<reference evidence="2 3" key="1">
    <citation type="journal article" date="2024" name="Plant Biotechnol. J.">
        <title>Dendrobium thyrsiflorum genome and its molecular insights into genes involved in important horticultural traits.</title>
        <authorList>
            <person name="Chen B."/>
            <person name="Wang J.Y."/>
            <person name="Zheng P.J."/>
            <person name="Li K.L."/>
            <person name="Liang Y.M."/>
            <person name="Chen X.F."/>
            <person name="Zhang C."/>
            <person name="Zhao X."/>
            <person name="He X."/>
            <person name="Zhang G.Q."/>
            <person name="Liu Z.J."/>
            <person name="Xu Q."/>
        </authorList>
    </citation>
    <scope>NUCLEOTIDE SEQUENCE [LARGE SCALE GENOMIC DNA]</scope>
    <source>
        <strain evidence="2">GZMU011</strain>
    </source>
</reference>
<gene>
    <name evidence="2" type="ORF">M5K25_006750</name>
</gene>
<proteinExistence type="predicted"/>
<dbReference type="Pfam" id="PF13966">
    <property type="entry name" value="zf-RVT"/>
    <property type="match status" value="1"/>
</dbReference>
<accession>A0ABD0VJ82</accession>
<protein>
    <recommendedName>
        <fullName evidence="1">Reverse transcriptase zinc-binding domain-containing protein</fullName>
    </recommendedName>
</protein>
<name>A0ABD0VJ82_DENTH</name>
<keyword evidence="3" id="KW-1185">Reference proteome</keyword>
<feature type="domain" description="Reverse transcriptase zinc-binding" evidence="1">
    <location>
        <begin position="215"/>
        <end position="285"/>
    </location>
</feature>
<evidence type="ECO:0000259" key="1">
    <source>
        <dbReference type="Pfam" id="PF13966"/>
    </source>
</evidence>
<dbReference type="AlphaFoldDB" id="A0ABD0VJ82"/>
<dbReference type="EMBL" id="JANQDX010000006">
    <property type="protein sequence ID" value="KAL0922736.1"/>
    <property type="molecule type" value="Genomic_DNA"/>
</dbReference>
<dbReference type="Proteomes" id="UP001552299">
    <property type="component" value="Unassembled WGS sequence"/>
</dbReference>
<sequence>MFIPSIAAWNIRGYWGILLEIATLPPKGNPISHLCYSLKLIKSSMKNVKWANSSALSKHLETLHKLQYDLLNLLHSDPYNTSIGHKLKEINQNIADHSSLLASWVIQRAKVNWIKYGEDDLKFLYSKIRARSSKKRSFLNLPVLSSQQKFSDGISKTIKHFQELYNPCWNLPRDMPVSLQEKISRIKIYESHSPCLIWDSKFKASFSDFIKDFYNSMPEISWANMLWHHKYALRYSSFTWLSLVGGLKTADALLKRNIVVNPVCSLCNSHIENASHLFFECSYSYSIITGIIYGANGLLFRPNILQLFVWITDSSNFSEEEKKLYLLITCCSVYFIWRERNERRFGNQINSSSTIIKKIKSAVIEKVCRWKNASEMLDLI</sequence>
<evidence type="ECO:0000313" key="3">
    <source>
        <dbReference type="Proteomes" id="UP001552299"/>
    </source>
</evidence>
<evidence type="ECO:0000313" key="2">
    <source>
        <dbReference type="EMBL" id="KAL0922736.1"/>
    </source>
</evidence>
<dbReference type="InterPro" id="IPR026960">
    <property type="entry name" value="RVT-Znf"/>
</dbReference>
<comment type="caution">
    <text evidence="2">The sequence shown here is derived from an EMBL/GenBank/DDBJ whole genome shotgun (WGS) entry which is preliminary data.</text>
</comment>
<organism evidence="2 3">
    <name type="scientific">Dendrobium thyrsiflorum</name>
    <name type="common">Pinecone-like raceme dendrobium</name>
    <name type="synonym">Orchid</name>
    <dbReference type="NCBI Taxonomy" id="117978"/>
    <lineage>
        <taxon>Eukaryota</taxon>
        <taxon>Viridiplantae</taxon>
        <taxon>Streptophyta</taxon>
        <taxon>Embryophyta</taxon>
        <taxon>Tracheophyta</taxon>
        <taxon>Spermatophyta</taxon>
        <taxon>Magnoliopsida</taxon>
        <taxon>Liliopsida</taxon>
        <taxon>Asparagales</taxon>
        <taxon>Orchidaceae</taxon>
        <taxon>Epidendroideae</taxon>
        <taxon>Malaxideae</taxon>
        <taxon>Dendrobiinae</taxon>
        <taxon>Dendrobium</taxon>
    </lineage>
</organism>